<dbReference type="VEuPathDB" id="FungiDB:BTJ68_08134"/>
<dbReference type="PANTHER" id="PTHR13007">
    <property type="entry name" value="PRE-MRNA SPLICING FACTOR-RELATED"/>
    <property type="match status" value="1"/>
</dbReference>
<evidence type="ECO:0000256" key="6">
    <source>
        <dbReference type="ARBA" id="ARBA00023187"/>
    </source>
</evidence>
<dbReference type="Pfam" id="PF02840">
    <property type="entry name" value="Prp18"/>
    <property type="match status" value="1"/>
</dbReference>
<dbReference type="Pfam" id="PF08799">
    <property type="entry name" value="PRP4"/>
    <property type="match status" value="1"/>
</dbReference>
<evidence type="ECO:0000256" key="3">
    <source>
        <dbReference type="ARBA" id="ARBA00018242"/>
    </source>
</evidence>
<dbReference type="GO" id="GO:0046540">
    <property type="term" value="C:U4/U6 x U5 tri-snRNP complex"/>
    <property type="evidence" value="ECO:0007669"/>
    <property type="project" value="TreeGrafter"/>
</dbReference>
<dbReference type="GO" id="GO:0000350">
    <property type="term" value="P:generation of catalytic spliceosome for second transesterification step"/>
    <property type="evidence" value="ECO:0007669"/>
    <property type="project" value="TreeGrafter"/>
</dbReference>
<dbReference type="InterPro" id="IPR039979">
    <property type="entry name" value="PRPF18"/>
</dbReference>
<gene>
    <name evidence="12" type="ORF">BTJ68_08134</name>
</gene>
<feature type="region of interest" description="Disordered" evidence="9">
    <location>
        <begin position="1"/>
        <end position="128"/>
    </location>
</feature>
<feature type="compositionally biased region" description="Low complexity" evidence="9">
    <location>
        <begin position="416"/>
        <end position="430"/>
    </location>
</feature>
<accession>A0A1Z5T6I7</accession>
<organism evidence="12 13">
    <name type="scientific">Hortaea werneckii EXF-2000</name>
    <dbReference type="NCBI Taxonomy" id="1157616"/>
    <lineage>
        <taxon>Eukaryota</taxon>
        <taxon>Fungi</taxon>
        <taxon>Dikarya</taxon>
        <taxon>Ascomycota</taxon>
        <taxon>Pezizomycotina</taxon>
        <taxon>Dothideomycetes</taxon>
        <taxon>Dothideomycetidae</taxon>
        <taxon>Mycosphaerellales</taxon>
        <taxon>Teratosphaeriaceae</taxon>
        <taxon>Hortaea</taxon>
    </lineage>
</organism>
<evidence type="ECO:0000256" key="7">
    <source>
        <dbReference type="ARBA" id="ARBA00023242"/>
    </source>
</evidence>
<keyword evidence="5" id="KW-0747">Spliceosome</keyword>
<feature type="domain" description="Pre-mRNA processing factor 4 (PRP4)-like" evidence="11">
    <location>
        <begin position="136"/>
        <end position="162"/>
    </location>
</feature>
<dbReference type="Proteomes" id="UP000194280">
    <property type="component" value="Unassembled WGS sequence"/>
</dbReference>
<comment type="subcellular location">
    <subcellularLocation>
        <location evidence="1">Nucleus</location>
    </subcellularLocation>
</comment>
<reference evidence="12 13" key="1">
    <citation type="submission" date="2017-01" db="EMBL/GenBank/DDBJ databases">
        <title>The recent genome duplication of the halophilic yeast Hortaea werneckii: insights from long-read sequencing.</title>
        <authorList>
            <person name="Sinha S."/>
            <person name="Flibotte S."/>
            <person name="Neira M."/>
            <person name="Lenassi M."/>
            <person name="Gostincar C."/>
            <person name="Stajich J.E."/>
            <person name="Nislow C.E."/>
        </authorList>
    </citation>
    <scope>NUCLEOTIDE SEQUENCE [LARGE SCALE GENOMIC DNA]</scope>
    <source>
        <strain evidence="12 13">EXF-2000</strain>
    </source>
</reference>
<dbReference type="AlphaFoldDB" id="A0A1Z5T6I7"/>
<feature type="coiled-coil region" evidence="8">
    <location>
        <begin position="452"/>
        <end position="504"/>
    </location>
</feature>
<dbReference type="Gene3D" id="1.20.940.10">
    <property type="entry name" value="Functional domain of the splicing factor Prp18"/>
    <property type="match status" value="1"/>
</dbReference>
<keyword evidence="8" id="KW-0175">Coiled coil</keyword>
<dbReference type="SUPFAM" id="SSF47938">
    <property type="entry name" value="Functional domain of the splicing factor Prp18"/>
    <property type="match status" value="1"/>
</dbReference>
<comment type="similarity">
    <text evidence="2">Belongs to the PRP18 family.</text>
</comment>
<dbReference type="InterPro" id="IPR014906">
    <property type="entry name" value="PRP4-like"/>
</dbReference>
<feature type="compositionally biased region" description="Basic and acidic residues" evidence="9">
    <location>
        <begin position="29"/>
        <end position="99"/>
    </location>
</feature>
<keyword evidence="7" id="KW-0539">Nucleus</keyword>
<keyword evidence="4" id="KW-0507">mRNA processing</keyword>
<evidence type="ECO:0000313" key="12">
    <source>
        <dbReference type="EMBL" id="OTA31644.1"/>
    </source>
</evidence>
<evidence type="ECO:0000256" key="9">
    <source>
        <dbReference type="SAM" id="MobiDB-lite"/>
    </source>
</evidence>
<proteinExistence type="inferred from homology"/>
<dbReference type="InParanoid" id="A0A1Z5T6I7"/>
<evidence type="ECO:0000256" key="4">
    <source>
        <dbReference type="ARBA" id="ARBA00022664"/>
    </source>
</evidence>
<evidence type="ECO:0000256" key="1">
    <source>
        <dbReference type="ARBA" id="ARBA00004123"/>
    </source>
</evidence>
<evidence type="ECO:0000259" key="11">
    <source>
        <dbReference type="Pfam" id="PF08799"/>
    </source>
</evidence>
<evidence type="ECO:0000313" key="13">
    <source>
        <dbReference type="Proteomes" id="UP000194280"/>
    </source>
</evidence>
<dbReference type="InterPro" id="IPR036285">
    <property type="entry name" value="PRP4-like_sf"/>
</dbReference>
<keyword evidence="6" id="KW-0508">mRNA splicing</keyword>
<name>A0A1Z5T6I7_HORWE</name>
<dbReference type="STRING" id="1157616.A0A1Z5T6I7"/>
<dbReference type="SUPFAM" id="SSF158230">
    <property type="entry name" value="PRP4-like"/>
    <property type="match status" value="1"/>
</dbReference>
<evidence type="ECO:0000259" key="10">
    <source>
        <dbReference type="Pfam" id="PF02840"/>
    </source>
</evidence>
<evidence type="ECO:0000256" key="8">
    <source>
        <dbReference type="SAM" id="Coils"/>
    </source>
</evidence>
<evidence type="ECO:0000256" key="2">
    <source>
        <dbReference type="ARBA" id="ARBA00008137"/>
    </source>
</evidence>
<dbReference type="OrthoDB" id="10261918at2759"/>
<comment type="caution">
    <text evidence="12">The sequence shown here is derived from an EMBL/GenBank/DDBJ whole genome shotgun (WGS) entry which is preliminary data.</text>
</comment>
<dbReference type="EMBL" id="MUNK01000110">
    <property type="protein sequence ID" value="OTA31644.1"/>
    <property type="molecule type" value="Genomic_DNA"/>
</dbReference>
<dbReference type="PANTHER" id="PTHR13007:SF19">
    <property type="entry name" value="PRE-MRNA-SPLICING FACTOR 18"/>
    <property type="match status" value="1"/>
</dbReference>
<dbReference type="GO" id="GO:0071021">
    <property type="term" value="C:U2-type post-spliceosomal complex"/>
    <property type="evidence" value="ECO:0007669"/>
    <property type="project" value="TreeGrafter"/>
</dbReference>
<evidence type="ECO:0000256" key="5">
    <source>
        <dbReference type="ARBA" id="ARBA00022728"/>
    </source>
</evidence>
<dbReference type="InterPro" id="IPR004098">
    <property type="entry name" value="Prp18"/>
</dbReference>
<keyword evidence="13" id="KW-1185">Reference proteome</keyword>
<sequence>MDFASLMKSQISSAGPKEQPGGGPKKYLKRSEVEAQRQADYHREQEELEKARLERLEKKRKWDEEEAERNAARDEKRKRLADDSKRVREEEEWREENERRKRIGLPELPAPGSESDQGTPALKEGEEDIPEDDLLEKLKEMGEPRFLFAESHLQRLRRYRALTSKALAPKLSSGPIPTTLELVEEKHMKIPSHVPQSAEDKAYLRRQLASYFDMVLSEWAQALARRAREVKESLSGRKAQQNYEAAKDNLRPLFRKLETNTLSDSILAAVVEITHLAQLKQYVFANDAYLRLSIGKAAWPIGVTMVGIHERSAREKLHETDKEGKGEAHIMSDEVTRKMLQGIKRWKDSAQIRKELIKNRQEINKLNDLLESKSDAAGDQFMALVTREKELKAQIQRRHERNVEQQAELRQAAPQPRTGSWTSSGTGSPGIIPPTPRSGVGETEFGAMLTTQEEAVQGTQDALREIRELEERRGGIMKALAEEKKGIKEEIRKLEQEREESRGQLGGS</sequence>
<feature type="region of interest" description="Disordered" evidence="9">
    <location>
        <begin position="396"/>
        <end position="442"/>
    </location>
</feature>
<protein>
    <recommendedName>
        <fullName evidence="3">Pre-mRNA-splicing factor 18</fullName>
    </recommendedName>
</protein>
<feature type="domain" description="Prp18" evidence="10">
    <location>
        <begin position="210"/>
        <end position="349"/>
    </location>
</feature>
<dbReference type="GO" id="GO:0005682">
    <property type="term" value="C:U5 snRNP"/>
    <property type="evidence" value="ECO:0007669"/>
    <property type="project" value="TreeGrafter"/>
</dbReference>